<protein>
    <submittedName>
        <fullName evidence="2">Post-segregation antitoxin CcdA</fullName>
    </submittedName>
</protein>
<gene>
    <name evidence="2" type="ORF">F3S47_08205</name>
</gene>
<evidence type="ECO:0000256" key="1">
    <source>
        <dbReference type="ARBA" id="ARBA00022649"/>
    </source>
</evidence>
<evidence type="ECO:0000313" key="3">
    <source>
        <dbReference type="Proteomes" id="UP000326554"/>
    </source>
</evidence>
<dbReference type="EMBL" id="VYQE01000002">
    <property type="protein sequence ID" value="KAA9009226.1"/>
    <property type="molecule type" value="Genomic_DNA"/>
</dbReference>
<dbReference type="Proteomes" id="UP000326554">
    <property type="component" value="Unassembled WGS sequence"/>
</dbReference>
<name>A0A5J5GLJ8_9RHOB</name>
<organism evidence="2 3">
    <name type="scientific">Histidinibacterium aquaticum</name>
    <dbReference type="NCBI Taxonomy" id="2613962"/>
    <lineage>
        <taxon>Bacteria</taxon>
        <taxon>Pseudomonadati</taxon>
        <taxon>Pseudomonadota</taxon>
        <taxon>Alphaproteobacteria</taxon>
        <taxon>Rhodobacterales</taxon>
        <taxon>Paracoccaceae</taxon>
        <taxon>Histidinibacterium</taxon>
    </lineage>
</organism>
<dbReference type="AlphaFoldDB" id="A0A5J5GLJ8"/>
<reference evidence="2 3" key="1">
    <citation type="submission" date="2019-09" db="EMBL/GenBank/DDBJ databases">
        <authorList>
            <person name="Park J.-S."/>
            <person name="Choi H.-J."/>
        </authorList>
    </citation>
    <scope>NUCLEOTIDE SEQUENCE [LARGE SCALE GENOMIC DNA]</scope>
    <source>
        <strain evidence="2 3">176SS1-4</strain>
    </source>
</reference>
<dbReference type="Pfam" id="PF07362">
    <property type="entry name" value="CcdA"/>
    <property type="match status" value="1"/>
</dbReference>
<evidence type="ECO:0000313" key="2">
    <source>
        <dbReference type="EMBL" id="KAA9009226.1"/>
    </source>
</evidence>
<proteinExistence type="predicted"/>
<dbReference type="InterPro" id="IPR009956">
    <property type="entry name" value="Post-segregation_anti-tox_CcdA"/>
</dbReference>
<sequence>MAHRKSTSLTLDRDLLDEARALGVNISRSAEEGVAAAVKAERQRRWKDENREAMESMNRWVEENGVPFNEYRKFGV</sequence>
<comment type="caution">
    <text evidence="2">The sequence shown here is derived from an EMBL/GenBank/DDBJ whole genome shotgun (WGS) entry which is preliminary data.</text>
</comment>
<dbReference type="RefSeq" id="WP_150444759.1">
    <property type="nucleotide sequence ID" value="NZ_VYQE01000002.1"/>
</dbReference>
<keyword evidence="1" id="KW-1277">Toxin-antitoxin system</keyword>
<accession>A0A5J5GLJ8</accession>
<keyword evidence="3" id="KW-1185">Reference proteome</keyword>